<evidence type="ECO:0000256" key="3">
    <source>
        <dbReference type="ARBA" id="ARBA00022741"/>
    </source>
</evidence>
<keyword evidence="2" id="KW-0493">Microtubule</keyword>
<dbReference type="GO" id="GO:0007017">
    <property type="term" value="P:microtubule-based process"/>
    <property type="evidence" value="ECO:0007669"/>
    <property type="project" value="InterPro"/>
</dbReference>
<dbReference type="Proteomes" id="UP000728185">
    <property type="component" value="Unassembled WGS sequence"/>
</dbReference>
<gene>
    <name evidence="8" type="ORF">FBUS_07702</name>
</gene>
<name>A0A8E0RLJ7_9TREM</name>
<dbReference type="GO" id="GO:0005200">
    <property type="term" value="F:structural constituent of cytoskeleton"/>
    <property type="evidence" value="ECO:0007669"/>
    <property type="project" value="InterPro"/>
</dbReference>
<dbReference type="AlphaFoldDB" id="A0A8E0RLJ7"/>
<dbReference type="EMBL" id="LUCM01010787">
    <property type="protein sequence ID" value="KAA0184979.1"/>
    <property type="molecule type" value="Genomic_DNA"/>
</dbReference>
<dbReference type="InterPro" id="IPR018316">
    <property type="entry name" value="Tubulin/FtsZ_2-layer-sand-dom"/>
</dbReference>
<sequence>MDIIEFLTNLIPYPRIHYPLVSYAPLVSVDYFFKEKLLTVPITAAAFQQKTQMLDCETRQGKYMGCCLLYRGDVTEADVHQAIDNIRRKNILHFVDWVPTGFKVGITFRPPTVVPGGDLAKIKRSVCLLANTTSVAEAWNRLSRKFDLMFAKKAFVHWFLNEGMDEKEFTEARGFLGELENDYYEIGLDTVGKIVVNGDSPLDP</sequence>
<reference evidence="8" key="1">
    <citation type="submission" date="2019-05" db="EMBL/GenBank/DDBJ databases">
        <title>Annotation for the trematode Fasciolopsis buski.</title>
        <authorList>
            <person name="Choi Y.-J."/>
        </authorList>
    </citation>
    <scope>NUCLEOTIDE SEQUENCE</scope>
    <source>
        <strain evidence="8">HT</strain>
        <tissue evidence="8">Whole worm</tissue>
    </source>
</reference>
<dbReference type="Gene3D" id="3.30.1330.20">
    <property type="entry name" value="Tubulin/FtsZ, C-terminal domain"/>
    <property type="match status" value="1"/>
</dbReference>
<dbReference type="SMART" id="SM00865">
    <property type="entry name" value="Tubulin_C"/>
    <property type="match status" value="1"/>
</dbReference>
<dbReference type="InterPro" id="IPR002452">
    <property type="entry name" value="Alpha_tubulin"/>
</dbReference>
<evidence type="ECO:0000313" key="9">
    <source>
        <dbReference type="Proteomes" id="UP000728185"/>
    </source>
</evidence>
<accession>A0A8E0RLJ7</accession>
<proteinExistence type="inferred from homology"/>
<keyword evidence="4" id="KW-0378">Hydrolase</keyword>
<evidence type="ECO:0000256" key="5">
    <source>
        <dbReference type="ARBA" id="ARBA00023134"/>
    </source>
</evidence>
<comment type="similarity">
    <text evidence="1">Belongs to the tubulin family.</text>
</comment>
<dbReference type="Pfam" id="PF03953">
    <property type="entry name" value="Tubulin_C"/>
    <property type="match status" value="1"/>
</dbReference>
<evidence type="ECO:0000259" key="7">
    <source>
        <dbReference type="SMART" id="SM00865"/>
    </source>
</evidence>
<dbReference type="InterPro" id="IPR037103">
    <property type="entry name" value="Tubulin/FtsZ-like_C"/>
</dbReference>
<protein>
    <submittedName>
        <fullName evidence="8">Tubulin alpha-1B chain</fullName>
    </submittedName>
</protein>
<keyword evidence="3" id="KW-0547">Nucleotide-binding</keyword>
<dbReference type="Gene3D" id="1.10.287.600">
    <property type="entry name" value="Helix hairpin bin"/>
    <property type="match status" value="1"/>
</dbReference>
<evidence type="ECO:0000256" key="2">
    <source>
        <dbReference type="ARBA" id="ARBA00022701"/>
    </source>
</evidence>
<comment type="catalytic activity">
    <reaction evidence="6">
        <text>GTP + H2O = GDP + phosphate + H(+)</text>
        <dbReference type="Rhea" id="RHEA:19669"/>
        <dbReference type="ChEBI" id="CHEBI:15377"/>
        <dbReference type="ChEBI" id="CHEBI:15378"/>
        <dbReference type="ChEBI" id="CHEBI:37565"/>
        <dbReference type="ChEBI" id="CHEBI:43474"/>
        <dbReference type="ChEBI" id="CHEBI:58189"/>
    </reaction>
    <physiologicalReaction direction="left-to-right" evidence="6">
        <dbReference type="Rhea" id="RHEA:19670"/>
    </physiologicalReaction>
</comment>
<evidence type="ECO:0000256" key="1">
    <source>
        <dbReference type="ARBA" id="ARBA00009636"/>
    </source>
</evidence>
<keyword evidence="5" id="KW-0342">GTP-binding</keyword>
<evidence type="ECO:0000256" key="6">
    <source>
        <dbReference type="ARBA" id="ARBA00049117"/>
    </source>
</evidence>
<dbReference type="InterPro" id="IPR008280">
    <property type="entry name" value="Tub_FtsZ_C"/>
</dbReference>
<dbReference type="PRINTS" id="PR01162">
    <property type="entry name" value="ALPHATUBULIN"/>
</dbReference>
<dbReference type="GO" id="GO:0016787">
    <property type="term" value="F:hydrolase activity"/>
    <property type="evidence" value="ECO:0007669"/>
    <property type="project" value="UniProtKB-KW"/>
</dbReference>
<dbReference type="GO" id="GO:0005874">
    <property type="term" value="C:microtubule"/>
    <property type="evidence" value="ECO:0007669"/>
    <property type="project" value="UniProtKB-KW"/>
</dbReference>
<organism evidence="8 9">
    <name type="scientific">Fasciolopsis buskii</name>
    <dbReference type="NCBI Taxonomy" id="27845"/>
    <lineage>
        <taxon>Eukaryota</taxon>
        <taxon>Metazoa</taxon>
        <taxon>Spiralia</taxon>
        <taxon>Lophotrochozoa</taxon>
        <taxon>Platyhelminthes</taxon>
        <taxon>Trematoda</taxon>
        <taxon>Digenea</taxon>
        <taxon>Plagiorchiida</taxon>
        <taxon>Echinostomata</taxon>
        <taxon>Echinostomatoidea</taxon>
        <taxon>Fasciolidae</taxon>
        <taxon>Fasciolopsis</taxon>
    </lineage>
</organism>
<dbReference type="OrthoDB" id="6258810at2759"/>
<keyword evidence="9" id="KW-1185">Reference proteome</keyword>
<dbReference type="InterPro" id="IPR000217">
    <property type="entry name" value="Tubulin"/>
</dbReference>
<dbReference type="GO" id="GO:0005525">
    <property type="term" value="F:GTP binding"/>
    <property type="evidence" value="ECO:0007669"/>
    <property type="project" value="UniProtKB-KW"/>
</dbReference>
<comment type="caution">
    <text evidence="8">The sequence shown here is derived from an EMBL/GenBank/DDBJ whole genome shotgun (WGS) entry which is preliminary data.</text>
</comment>
<dbReference type="PANTHER" id="PTHR11588">
    <property type="entry name" value="TUBULIN"/>
    <property type="match status" value="1"/>
</dbReference>
<dbReference type="InterPro" id="IPR023123">
    <property type="entry name" value="Tubulin_C"/>
</dbReference>
<dbReference type="SUPFAM" id="SSF55307">
    <property type="entry name" value="Tubulin C-terminal domain-like"/>
    <property type="match status" value="1"/>
</dbReference>
<evidence type="ECO:0000256" key="4">
    <source>
        <dbReference type="ARBA" id="ARBA00022801"/>
    </source>
</evidence>
<feature type="domain" description="Tubulin/FtsZ 2-layer sandwich" evidence="7">
    <location>
        <begin position="1"/>
        <end position="144"/>
    </location>
</feature>
<evidence type="ECO:0000313" key="8">
    <source>
        <dbReference type="EMBL" id="KAA0184979.1"/>
    </source>
</evidence>